<feature type="region of interest" description="Disordered" evidence="8">
    <location>
        <begin position="644"/>
        <end position="684"/>
    </location>
</feature>
<dbReference type="GO" id="GO:0042393">
    <property type="term" value="F:histone binding"/>
    <property type="evidence" value="ECO:0007669"/>
    <property type="project" value="TreeGrafter"/>
</dbReference>
<keyword evidence="3 7" id="KW-0863">Zinc-finger</keyword>
<feature type="compositionally biased region" description="Pro residues" evidence="8">
    <location>
        <begin position="377"/>
        <end position="386"/>
    </location>
</feature>
<feature type="domain" description="FCS-type" evidence="10">
    <location>
        <begin position="594"/>
        <end position="628"/>
    </location>
</feature>
<dbReference type="GO" id="GO:0045892">
    <property type="term" value="P:negative regulation of DNA-templated transcription"/>
    <property type="evidence" value="ECO:0007669"/>
    <property type="project" value="TreeGrafter"/>
</dbReference>
<dbReference type="GO" id="GO:0003677">
    <property type="term" value="F:DNA binding"/>
    <property type="evidence" value="ECO:0007669"/>
    <property type="project" value="UniProtKB-KW"/>
</dbReference>
<dbReference type="PROSITE" id="PS51024">
    <property type="entry name" value="ZF_FCS"/>
    <property type="match status" value="1"/>
</dbReference>
<keyword evidence="4" id="KW-0862">Zinc</keyword>
<protein>
    <recommendedName>
        <fullName evidence="13">SAM domain-containing protein</fullName>
    </recommendedName>
</protein>
<dbReference type="GO" id="GO:0003682">
    <property type="term" value="F:chromatin binding"/>
    <property type="evidence" value="ECO:0007669"/>
    <property type="project" value="TreeGrafter"/>
</dbReference>
<dbReference type="Gene3D" id="3.30.60.160">
    <property type="match status" value="1"/>
</dbReference>
<feature type="compositionally biased region" description="Polar residues" evidence="8">
    <location>
        <begin position="280"/>
        <end position="290"/>
    </location>
</feature>
<keyword evidence="6" id="KW-0539">Nucleus</keyword>
<dbReference type="SMART" id="SM00454">
    <property type="entry name" value="SAM"/>
    <property type="match status" value="1"/>
</dbReference>
<dbReference type="PANTHER" id="PTHR12247:SF88">
    <property type="entry name" value="POLYHOMEOTIC-LIKE PROTEIN 3"/>
    <property type="match status" value="1"/>
</dbReference>
<feature type="region of interest" description="Disordered" evidence="8">
    <location>
        <begin position="236"/>
        <end position="396"/>
    </location>
</feature>
<feature type="compositionally biased region" description="Polar residues" evidence="8">
    <location>
        <begin position="450"/>
        <end position="459"/>
    </location>
</feature>
<name>A0A3B3TFW8_9TELE</name>
<dbReference type="CDD" id="cd09577">
    <property type="entry name" value="SAM_Ph1_2_3"/>
    <property type="match status" value="1"/>
</dbReference>
<feature type="compositionally biased region" description="Low complexity" evidence="8">
    <location>
        <begin position="333"/>
        <end position="352"/>
    </location>
</feature>
<evidence type="ECO:0000259" key="10">
    <source>
        <dbReference type="PROSITE" id="PS51024"/>
    </source>
</evidence>
<dbReference type="STRING" id="1676925.ENSPKIP00000041196"/>
<dbReference type="InterPro" id="IPR012313">
    <property type="entry name" value="Znf_FCS"/>
</dbReference>
<sequence>MLNGKSCLHESGTNINVGTEENGARRATHPGLTRCEKLGGAGQTMEELKLVLSPTAPPQPDRPAVSTAPTQVPTVTLHAPQALPIRTTPPSIKVTPPYVKVTPPPYRPMPPQRIPGDPAAPRPPSLHQLPIAPAPTLYSSVQSRPLIKHMLQYRPLPKGAPNPLIIPKPISIQRRVSAKTILQSAGQKANQQCLLIGGPATLAAPITTTPAPVQSQYSTTPVPSIALPLVLTSTPLQTQCNPRSPVHPPPSVSQTPVADPSLGPFQSQPTTTAEAPPTPLQGSAQLSLCNPAQKPASPSPPAPSPVRVSHSPSPPPVSEVTATPSPPPPPSQSSPSPSTTLKALQLLKALVQESELIPKRRAPDLEDEPEPPVKIQSPPPSLPPSPCHVGGPQIPAAELEQTLRDCQAGHKELCAEESVEGSNAPPLASAGSDGPREDLPNPSGGASTGVRHSSPQLRSPPNAVLCLSGSPAAPCIPCMNSDASSPPVERPVSPLYPDSTPYPLRHTPVRCASQSPTASLPGGPERESPQAVVRPQILTHLVEGFVIQEGLEPFPVSRSSLMVDQLAQEAADNYPGDPPMDVDEVENSDVDSAATDDLDKLLCEFCGKRGPSHSFLRSQRFCSLQCVRGFNMAYSKRMNALKAKKMGRWTSRTEGRRSRQPNTPEGGHGERYHQAPNQYGATSPFPKEATAEEVEKTSIPMTTRLRRQVERRPLRARAKSAPDWVDRSALAAPTGSPGLWTVDQVWAFIRSMPGCQDIAEEFRSQEIDGQALLLLTEDHLMGAMKLKLGPALKIHARISDLKGP</sequence>
<comment type="subcellular location">
    <subcellularLocation>
        <location evidence="1">Nucleus</location>
    </subcellularLocation>
</comment>
<dbReference type="Pfam" id="PF21319">
    <property type="entry name" value="zf-FCS_1"/>
    <property type="match status" value="1"/>
</dbReference>
<evidence type="ECO:0000259" key="9">
    <source>
        <dbReference type="PROSITE" id="PS50105"/>
    </source>
</evidence>
<evidence type="ECO:0000256" key="5">
    <source>
        <dbReference type="ARBA" id="ARBA00023125"/>
    </source>
</evidence>
<dbReference type="Gene3D" id="1.10.150.50">
    <property type="entry name" value="Transcription Factor, Ets-1"/>
    <property type="match status" value="1"/>
</dbReference>
<keyword evidence="12" id="KW-1185">Reference proteome</keyword>
<evidence type="ECO:0000256" key="8">
    <source>
        <dbReference type="SAM" id="MobiDB-lite"/>
    </source>
</evidence>
<evidence type="ECO:0000256" key="3">
    <source>
        <dbReference type="ARBA" id="ARBA00022771"/>
    </source>
</evidence>
<keyword evidence="2" id="KW-0479">Metal-binding</keyword>
<reference evidence="11" key="2">
    <citation type="submission" date="2025-09" db="UniProtKB">
        <authorList>
            <consortium name="Ensembl"/>
        </authorList>
    </citation>
    <scope>IDENTIFICATION</scope>
</reference>
<evidence type="ECO:0008006" key="13">
    <source>
        <dbReference type="Google" id="ProtNLM"/>
    </source>
</evidence>
<dbReference type="GO" id="GO:0035102">
    <property type="term" value="C:PRC1 complex"/>
    <property type="evidence" value="ECO:0007669"/>
    <property type="project" value="TreeGrafter"/>
</dbReference>
<evidence type="ECO:0000256" key="7">
    <source>
        <dbReference type="PROSITE-ProRule" id="PRU00367"/>
    </source>
</evidence>
<keyword evidence="5" id="KW-0238">DNA-binding</keyword>
<evidence type="ECO:0000256" key="4">
    <source>
        <dbReference type="ARBA" id="ARBA00022833"/>
    </source>
</evidence>
<feature type="domain" description="SAM" evidence="9">
    <location>
        <begin position="740"/>
        <end position="804"/>
    </location>
</feature>
<accession>A0A3B3TFW8</accession>
<dbReference type="SUPFAM" id="SSF47769">
    <property type="entry name" value="SAM/Pointed domain"/>
    <property type="match status" value="1"/>
</dbReference>
<evidence type="ECO:0000313" key="12">
    <source>
        <dbReference type="Proteomes" id="UP000261540"/>
    </source>
</evidence>
<dbReference type="PROSITE" id="PS50105">
    <property type="entry name" value="SAM_DOMAIN"/>
    <property type="match status" value="1"/>
</dbReference>
<dbReference type="InterPro" id="IPR050548">
    <property type="entry name" value="PcG_chromatin_remod_factors"/>
</dbReference>
<dbReference type="Proteomes" id="UP000261540">
    <property type="component" value="Unplaced"/>
</dbReference>
<dbReference type="InterPro" id="IPR001660">
    <property type="entry name" value="SAM"/>
</dbReference>
<dbReference type="GO" id="GO:0008270">
    <property type="term" value="F:zinc ion binding"/>
    <property type="evidence" value="ECO:0007669"/>
    <property type="project" value="UniProtKB-KW"/>
</dbReference>
<dbReference type="Ensembl" id="ENSPKIT00000022229.1">
    <property type="protein sequence ID" value="ENSPKIP00000041196.1"/>
    <property type="gene ID" value="ENSPKIG00000017843.1"/>
</dbReference>
<feature type="region of interest" description="Disordered" evidence="8">
    <location>
        <begin position="1"/>
        <end position="27"/>
    </location>
</feature>
<evidence type="ECO:0000313" key="11">
    <source>
        <dbReference type="Ensembl" id="ENSPKIP00000041196.1"/>
    </source>
</evidence>
<dbReference type="PANTHER" id="PTHR12247">
    <property type="entry name" value="POLYCOMB GROUP PROTEIN"/>
    <property type="match status" value="1"/>
</dbReference>
<dbReference type="InterPro" id="IPR038603">
    <property type="entry name" value="Znf_FCS_sf"/>
</dbReference>
<dbReference type="InterPro" id="IPR013761">
    <property type="entry name" value="SAM/pointed_sf"/>
</dbReference>
<dbReference type="AlphaFoldDB" id="A0A3B3TFW8"/>
<reference evidence="11" key="1">
    <citation type="submission" date="2025-08" db="UniProtKB">
        <authorList>
            <consortium name="Ensembl"/>
        </authorList>
    </citation>
    <scope>IDENTIFICATION</scope>
</reference>
<feature type="region of interest" description="Disordered" evidence="8">
    <location>
        <begin position="414"/>
        <end position="463"/>
    </location>
</feature>
<evidence type="ECO:0000256" key="6">
    <source>
        <dbReference type="ARBA" id="ARBA00023242"/>
    </source>
</evidence>
<dbReference type="GeneTree" id="ENSGT00940000154964"/>
<dbReference type="Pfam" id="PF00536">
    <property type="entry name" value="SAM_1"/>
    <property type="match status" value="1"/>
</dbReference>
<proteinExistence type="predicted"/>
<organism evidence="11 12">
    <name type="scientific">Paramormyrops kingsleyae</name>
    <dbReference type="NCBI Taxonomy" id="1676925"/>
    <lineage>
        <taxon>Eukaryota</taxon>
        <taxon>Metazoa</taxon>
        <taxon>Chordata</taxon>
        <taxon>Craniata</taxon>
        <taxon>Vertebrata</taxon>
        <taxon>Euteleostomi</taxon>
        <taxon>Actinopterygii</taxon>
        <taxon>Neopterygii</taxon>
        <taxon>Teleostei</taxon>
        <taxon>Osteoglossocephala</taxon>
        <taxon>Osteoglossomorpha</taxon>
        <taxon>Osteoglossiformes</taxon>
        <taxon>Mormyridae</taxon>
        <taxon>Paramormyrops</taxon>
    </lineage>
</organism>
<evidence type="ECO:0000256" key="1">
    <source>
        <dbReference type="ARBA" id="ARBA00004123"/>
    </source>
</evidence>
<evidence type="ECO:0000256" key="2">
    <source>
        <dbReference type="ARBA" id="ARBA00022723"/>
    </source>
</evidence>